<dbReference type="Pfam" id="PF01288">
    <property type="entry name" value="HPPK"/>
    <property type="match status" value="1"/>
</dbReference>
<sequence length="173" mass="20303">MNKSYLSLGSNMGDRLEMLKQAVRLLEKHHKVDVLKISSLYETEPIGFTEQEPFLNMVVYLQTDLSALELLEVCQAVESELDRKREIRWGPRTIDLDILLFNHDKLQTDRLTIPHPRMYERAFVLVPLLELDPTQDFIEPQREGIELWKTYYSVDSFLLEEDSGDPYDRSAEK</sequence>
<dbReference type="PANTHER" id="PTHR43071">
    <property type="entry name" value="2-AMINO-4-HYDROXY-6-HYDROXYMETHYLDIHYDROPTERIDINE PYROPHOSPHOKINASE"/>
    <property type="match status" value="1"/>
</dbReference>
<keyword evidence="11" id="KW-1185">Reference proteome</keyword>
<comment type="catalytic activity">
    <reaction evidence="1">
        <text>6-hydroxymethyl-7,8-dihydropterin + ATP = (7,8-dihydropterin-6-yl)methyl diphosphate + AMP + H(+)</text>
        <dbReference type="Rhea" id="RHEA:11412"/>
        <dbReference type="ChEBI" id="CHEBI:15378"/>
        <dbReference type="ChEBI" id="CHEBI:30616"/>
        <dbReference type="ChEBI" id="CHEBI:44841"/>
        <dbReference type="ChEBI" id="CHEBI:72950"/>
        <dbReference type="ChEBI" id="CHEBI:456215"/>
        <dbReference type="EC" id="2.7.6.3"/>
    </reaction>
</comment>
<evidence type="ECO:0000259" key="9">
    <source>
        <dbReference type="PROSITE" id="PS00794"/>
    </source>
</evidence>
<organism evidence="10 11">
    <name type="scientific">Metaplanococcus flavidus</name>
    <dbReference type="NCBI Taxonomy" id="569883"/>
    <lineage>
        <taxon>Bacteria</taxon>
        <taxon>Bacillati</taxon>
        <taxon>Bacillota</taxon>
        <taxon>Bacilli</taxon>
        <taxon>Bacillales</taxon>
        <taxon>Caryophanaceae</taxon>
        <taxon>Metaplanococcus</taxon>
    </lineage>
</organism>
<evidence type="ECO:0000313" key="10">
    <source>
        <dbReference type="EMBL" id="MFD1030288.1"/>
    </source>
</evidence>
<dbReference type="InterPro" id="IPR035907">
    <property type="entry name" value="Hppk_sf"/>
</dbReference>
<name>A0ABW3L9Q2_9BACL</name>
<dbReference type="CDD" id="cd00483">
    <property type="entry name" value="HPPK"/>
    <property type="match status" value="1"/>
</dbReference>
<comment type="pathway">
    <text evidence="2">Cofactor biosynthesis; tetrahydrofolate biosynthesis; 2-amino-4-hydroxy-6-hydroxymethyl-7,8-dihydropteridine diphosphate from 7,8-dihydroneopterin triphosphate: step 4/4.</text>
</comment>
<evidence type="ECO:0000256" key="1">
    <source>
        <dbReference type="ARBA" id="ARBA00000198"/>
    </source>
</evidence>
<reference evidence="11" key="1">
    <citation type="journal article" date="2019" name="Int. J. Syst. Evol. Microbiol.">
        <title>The Global Catalogue of Microorganisms (GCM) 10K type strain sequencing project: providing services to taxonomists for standard genome sequencing and annotation.</title>
        <authorList>
            <consortium name="The Broad Institute Genomics Platform"/>
            <consortium name="The Broad Institute Genome Sequencing Center for Infectious Disease"/>
            <person name="Wu L."/>
            <person name="Ma J."/>
        </authorList>
    </citation>
    <scope>NUCLEOTIDE SEQUENCE [LARGE SCALE GENOMIC DNA]</scope>
    <source>
        <strain evidence="11">CCUG 56756</strain>
    </source>
</reference>
<dbReference type="RefSeq" id="WP_144841542.1">
    <property type="nucleotide sequence ID" value="NZ_JBHTKI010000004.1"/>
</dbReference>
<dbReference type="NCBIfam" id="TIGR01498">
    <property type="entry name" value="folK"/>
    <property type="match status" value="1"/>
</dbReference>
<dbReference type="EC" id="2.7.6.3" evidence="3"/>
<keyword evidence="6" id="KW-0418">Kinase</keyword>
<dbReference type="PANTHER" id="PTHR43071:SF1">
    <property type="entry name" value="2-AMINO-4-HYDROXY-6-HYDROXYMETHYLDIHYDROPTERIDINE PYROPHOSPHOKINASE"/>
    <property type="match status" value="1"/>
</dbReference>
<proteinExistence type="predicted"/>
<dbReference type="GO" id="GO:0003848">
    <property type="term" value="F:2-amino-4-hydroxy-6-hydroxymethyldihydropteridine diphosphokinase activity"/>
    <property type="evidence" value="ECO:0007669"/>
    <property type="project" value="UniProtKB-EC"/>
</dbReference>
<evidence type="ECO:0000256" key="8">
    <source>
        <dbReference type="ARBA" id="ARBA00022909"/>
    </source>
</evidence>
<evidence type="ECO:0000256" key="4">
    <source>
        <dbReference type="ARBA" id="ARBA00022679"/>
    </source>
</evidence>
<dbReference type="EMBL" id="JBHTKI010000004">
    <property type="protein sequence ID" value="MFD1030288.1"/>
    <property type="molecule type" value="Genomic_DNA"/>
</dbReference>
<feature type="domain" description="7,8-dihydro-6-hydroxymethylpterin-pyrophosphokinase" evidence="9">
    <location>
        <begin position="88"/>
        <end position="99"/>
    </location>
</feature>
<evidence type="ECO:0000256" key="2">
    <source>
        <dbReference type="ARBA" id="ARBA00005051"/>
    </source>
</evidence>
<evidence type="ECO:0000313" key="11">
    <source>
        <dbReference type="Proteomes" id="UP001597109"/>
    </source>
</evidence>
<dbReference type="Gene3D" id="3.30.70.560">
    <property type="entry name" value="7,8-Dihydro-6-hydroxymethylpterin-pyrophosphokinase HPPK"/>
    <property type="match status" value="1"/>
</dbReference>
<accession>A0ABW3L9Q2</accession>
<dbReference type="Proteomes" id="UP001597109">
    <property type="component" value="Unassembled WGS sequence"/>
</dbReference>
<dbReference type="PROSITE" id="PS00794">
    <property type="entry name" value="HPPK"/>
    <property type="match status" value="1"/>
</dbReference>
<evidence type="ECO:0000256" key="5">
    <source>
        <dbReference type="ARBA" id="ARBA00022741"/>
    </source>
</evidence>
<dbReference type="InterPro" id="IPR000550">
    <property type="entry name" value="Hppk"/>
</dbReference>
<keyword evidence="8" id="KW-0289">Folate biosynthesis</keyword>
<comment type="caution">
    <text evidence="10">The sequence shown here is derived from an EMBL/GenBank/DDBJ whole genome shotgun (WGS) entry which is preliminary data.</text>
</comment>
<gene>
    <name evidence="10" type="primary">folK</name>
    <name evidence="10" type="ORF">ACFQ1X_02420</name>
</gene>
<keyword evidence="7" id="KW-0067">ATP-binding</keyword>
<evidence type="ECO:0000256" key="7">
    <source>
        <dbReference type="ARBA" id="ARBA00022840"/>
    </source>
</evidence>
<keyword evidence="5" id="KW-0547">Nucleotide-binding</keyword>
<keyword evidence="4 10" id="KW-0808">Transferase</keyword>
<evidence type="ECO:0000256" key="3">
    <source>
        <dbReference type="ARBA" id="ARBA00013253"/>
    </source>
</evidence>
<evidence type="ECO:0000256" key="6">
    <source>
        <dbReference type="ARBA" id="ARBA00022777"/>
    </source>
</evidence>
<dbReference type="SUPFAM" id="SSF55083">
    <property type="entry name" value="6-hydroxymethyl-7,8-dihydropterin pyrophosphokinase, HPPK"/>
    <property type="match status" value="1"/>
</dbReference>
<protein>
    <recommendedName>
        <fullName evidence="3">2-amino-4-hydroxy-6-hydroxymethyldihydropteridine diphosphokinase</fullName>
        <ecNumber evidence="3">2.7.6.3</ecNumber>
    </recommendedName>
</protein>